<evidence type="ECO:0000256" key="10">
    <source>
        <dbReference type="PIRNR" id="PIRNR003097"/>
    </source>
</evidence>
<feature type="domain" description="FtsX extracellular" evidence="13">
    <location>
        <begin position="58"/>
        <end position="164"/>
    </location>
</feature>
<dbReference type="OrthoDB" id="9812531at2"/>
<keyword evidence="7 11" id="KW-1133">Transmembrane helix</keyword>
<dbReference type="Proteomes" id="UP000254924">
    <property type="component" value="Unassembled WGS sequence"/>
</dbReference>
<keyword evidence="9 10" id="KW-0131">Cell cycle</keyword>
<accession>A0A380KE75</accession>
<dbReference type="InterPro" id="IPR004513">
    <property type="entry name" value="FtsX"/>
</dbReference>
<dbReference type="InterPro" id="IPR040690">
    <property type="entry name" value="FtsX_ECD"/>
</dbReference>
<reference evidence="14 15" key="1">
    <citation type="submission" date="2018-06" db="EMBL/GenBank/DDBJ databases">
        <authorList>
            <consortium name="Pathogen Informatics"/>
            <person name="Doyle S."/>
        </authorList>
    </citation>
    <scope>NUCLEOTIDE SEQUENCE [LARGE SCALE GENOMIC DNA]</scope>
    <source>
        <strain evidence="14 15">NCTC12224</strain>
    </source>
</reference>
<dbReference type="PANTHER" id="PTHR47755:SF1">
    <property type="entry name" value="CELL DIVISION PROTEIN FTSX"/>
    <property type="match status" value="1"/>
</dbReference>
<name>A0A380KE75_9STRE</name>
<keyword evidence="8 10" id="KW-0472">Membrane</keyword>
<evidence type="ECO:0000256" key="8">
    <source>
        <dbReference type="ARBA" id="ARBA00023136"/>
    </source>
</evidence>
<feature type="transmembrane region" description="Helical" evidence="11">
    <location>
        <begin position="183"/>
        <end position="204"/>
    </location>
</feature>
<dbReference type="GO" id="GO:0005886">
    <property type="term" value="C:plasma membrane"/>
    <property type="evidence" value="ECO:0007669"/>
    <property type="project" value="UniProtKB-SubCell"/>
</dbReference>
<feature type="domain" description="ABC3 transporter permease C-terminal" evidence="12">
    <location>
        <begin position="187"/>
        <end position="306"/>
    </location>
</feature>
<evidence type="ECO:0000259" key="12">
    <source>
        <dbReference type="Pfam" id="PF02687"/>
    </source>
</evidence>
<evidence type="ECO:0000256" key="3">
    <source>
        <dbReference type="ARBA" id="ARBA00021907"/>
    </source>
</evidence>
<dbReference type="EMBL" id="UHFN01000007">
    <property type="protein sequence ID" value="SUN62567.1"/>
    <property type="molecule type" value="Genomic_DNA"/>
</dbReference>
<dbReference type="AlphaFoldDB" id="A0A380KE75"/>
<keyword evidence="6 11" id="KW-0812">Transmembrane</keyword>
<evidence type="ECO:0000313" key="15">
    <source>
        <dbReference type="Proteomes" id="UP000254924"/>
    </source>
</evidence>
<dbReference type="InterPro" id="IPR003838">
    <property type="entry name" value="ABC3_permease_C"/>
</dbReference>
<keyword evidence="15" id="KW-1185">Reference proteome</keyword>
<evidence type="ECO:0000313" key="14">
    <source>
        <dbReference type="EMBL" id="SUN62567.1"/>
    </source>
</evidence>
<evidence type="ECO:0000256" key="6">
    <source>
        <dbReference type="ARBA" id="ARBA00022692"/>
    </source>
</evidence>
<dbReference type="Pfam" id="PF18075">
    <property type="entry name" value="FtsX_ECD"/>
    <property type="match status" value="1"/>
</dbReference>
<dbReference type="GO" id="GO:0051301">
    <property type="term" value="P:cell division"/>
    <property type="evidence" value="ECO:0007669"/>
    <property type="project" value="UniProtKB-KW"/>
</dbReference>
<dbReference type="InterPro" id="IPR058204">
    <property type="entry name" value="FtsX_firmicutes-type"/>
</dbReference>
<organism evidence="14 15">
    <name type="scientific">Streptococcus hyointestinalis</name>
    <dbReference type="NCBI Taxonomy" id="1337"/>
    <lineage>
        <taxon>Bacteria</taxon>
        <taxon>Bacillati</taxon>
        <taxon>Bacillota</taxon>
        <taxon>Bacilli</taxon>
        <taxon>Lactobacillales</taxon>
        <taxon>Streptococcaceae</taxon>
        <taxon>Streptococcus</taxon>
    </lineage>
</organism>
<evidence type="ECO:0000256" key="4">
    <source>
        <dbReference type="ARBA" id="ARBA00022475"/>
    </source>
</evidence>
<protein>
    <recommendedName>
        <fullName evidence="3 10">Cell division protein FtsX</fullName>
    </recommendedName>
</protein>
<feature type="transmembrane region" description="Helical" evidence="11">
    <location>
        <begin position="277"/>
        <end position="299"/>
    </location>
</feature>
<evidence type="ECO:0000256" key="5">
    <source>
        <dbReference type="ARBA" id="ARBA00022618"/>
    </source>
</evidence>
<evidence type="ECO:0000259" key="13">
    <source>
        <dbReference type="Pfam" id="PF18075"/>
    </source>
</evidence>
<dbReference type="PIRSF" id="PIRSF003097">
    <property type="entry name" value="FtsX"/>
    <property type="match status" value="1"/>
</dbReference>
<keyword evidence="4 10" id="KW-1003">Cell membrane</keyword>
<comment type="function">
    <text evidence="10">Part of the ABC transporter FtsEX involved in asymmetric cellular division facilitating the initiation of sporulation.</text>
</comment>
<dbReference type="NCBIfam" id="NF038347">
    <property type="entry name" value="FtsX_Gpos"/>
    <property type="match status" value="1"/>
</dbReference>
<dbReference type="PANTHER" id="PTHR47755">
    <property type="entry name" value="CELL DIVISION PROTEIN FTSX"/>
    <property type="match status" value="1"/>
</dbReference>
<evidence type="ECO:0000256" key="9">
    <source>
        <dbReference type="ARBA" id="ARBA00023306"/>
    </source>
</evidence>
<evidence type="ECO:0000256" key="7">
    <source>
        <dbReference type="ARBA" id="ARBA00022989"/>
    </source>
</evidence>
<keyword evidence="5 10" id="KW-0132">Cell division</keyword>
<dbReference type="Gene3D" id="3.30.70.3040">
    <property type="match status" value="1"/>
</dbReference>
<evidence type="ECO:0000256" key="11">
    <source>
        <dbReference type="SAM" id="Phobius"/>
    </source>
</evidence>
<comment type="similarity">
    <text evidence="2 10">Belongs to the ABC-4 integral membrane protein family. FtsX subfamily.</text>
</comment>
<dbReference type="Pfam" id="PF02687">
    <property type="entry name" value="FtsX"/>
    <property type="match status" value="1"/>
</dbReference>
<feature type="transmembrane region" description="Helical" evidence="11">
    <location>
        <begin position="20"/>
        <end position="45"/>
    </location>
</feature>
<evidence type="ECO:0000256" key="1">
    <source>
        <dbReference type="ARBA" id="ARBA00004651"/>
    </source>
</evidence>
<evidence type="ECO:0000256" key="2">
    <source>
        <dbReference type="ARBA" id="ARBA00007379"/>
    </source>
</evidence>
<feature type="transmembrane region" description="Helical" evidence="11">
    <location>
        <begin position="232"/>
        <end position="257"/>
    </location>
</feature>
<gene>
    <name evidence="14" type="primary">ftsX</name>
    <name evidence="14" type="ORF">NCTC12224_01958</name>
</gene>
<proteinExistence type="inferred from homology"/>
<sequence>MIRYFFSPLWQSIKNLKRNFWMAFASITSMFITLTLLGVVSAVLLNVEKVTSNAEDKVQISVYLDYDSTDGAKEVTDLAGQTSANANYHKIYNQIKAIDGVKSITYSSKDQELKKLQKTSPDTFKSLEGDANPLQDVYYIKVSKDSQVKSVAKAIKKISGVEDVTYGGSEADQMISFLRGVRLWGIIGVIAFIIIAILLTSNTVRLTIRARKRDIEIMRLVGAKNSYIRGPFFFEGAWIGVFGAILPAIILYFGYQFVYKDLVSNYKGMVLYTPQEFLPYGIGGLFAFGIIIGAFASTLSMRRYLRT</sequence>
<comment type="subcellular location">
    <subcellularLocation>
        <location evidence="1">Cell membrane</location>
        <topology evidence="1">Multi-pass membrane protein</topology>
    </subcellularLocation>
</comment>